<comment type="function">
    <text evidence="7">Catalytic subunit of H/ACA small nucleolar ribonucleoprotein (H/ACA snoRNP) complex, which catalyzes pseudouridylation of rRNA. This involves the isomerization of uridine such that the ribose is subsequently attached to C5, instead of the normal N1. Pseudouridine ('psi') residues may serve to stabilize the conformation of rRNAs and play a central role in ribosomal RNA processing. The H/ACA snoRNP complex also mediates pseudouridylation of other types of RNAs. Catalyzes pseudouridylation at position 93 in U2 snRNA. Also catalyzes pseudouridylation of mRNAs; H/ACA-type snoRNAs probably guide pseudouridylation of mRNAs.</text>
</comment>
<dbReference type="SUPFAM" id="SSF88697">
    <property type="entry name" value="PUA domain-like"/>
    <property type="match status" value="1"/>
</dbReference>
<dbReference type="Pfam" id="PF01472">
    <property type="entry name" value="PUA"/>
    <property type="match status" value="1"/>
</dbReference>
<keyword evidence="16" id="KW-1185">Reference proteome</keyword>
<feature type="region of interest" description="Disordered" evidence="12">
    <location>
        <begin position="409"/>
        <end position="478"/>
    </location>
</feature>
<gene>
    <name evidence="15" type="ORF">M501DRAFT_1046423</name>
</gene>
<dbReference type="GO" id="GO:0000495">
    <property type="term" value="P:box H/ACA sno(s)RNA 3'-end processing"/>
    <property type="evidence" value="ECO:0007669"/>
    <property type="project" value="TreeGrafter"/>
</dbReference>
<evidence type="ECO:0000256" key="4">
    <source>
        <dbReference type="ARBA" id="ARBA00008999"/>
    </source>
</evidence>
<dbReference type="PANTHER" id="PTHR23127">
    <property type="entry name" value="CENTROMERE/MICROTUBULE BINDING PROTEIN CBF5"/>
    <property type="match status" value="1"/>
</dbReference>
<dbReference type="GO" id="GO:0009982">
    <property type="term" value="F:pseudouridine synthase activity"/>
    <property type="evidence" value="ECO:0007669"/>
    <property type="project" value="InterPro"/>
</dbReference>
<evidence type="ECO:0000256" key="8">
    <source>
        <dbReference type="ARBA" id="ARBA00072225"/>
    </source>
</evidence>
<feature type="compositionally biased region" description="Basic and acidic residues" evidence="12">
    <location>
        <begin position="436"/>
        <end position="446"/>
    </location>
</feature>
<evidence type="ECO:0000256" key="6">
    <source>
        <dbReference type="ARBA" id="ARBA00023235"/>
    </source>
</evidence>
<dbReference type="InterPro" id="IPR012960">
    <property type="entry name" value="Dyskerin-like"/>
</dbReference>
<evidence type="ECO:0000256" key="5">
    <source>
        <dbReference type="ARBA" id="ARBA00019272"/>
    </source>
</evidence>
<dbReference type="InterPro" id="IPR002501">
    <property type="entry name" value="PsdUridine_synth_N"/>
</dbReference>
<dbReference type="InterPro" id="IPR020103">
    <property type="entry name" value="PsdUridine_synth_cat_dom_sf"/>
</dbReference>
<dbReference type="FunFam" id="3.30.2350.10:FF:000001">
    <property type="entry name" value="H/ACA ribonucleoprotein complex subunit CBF5"/>
    <property type="match status" value="1"/>
</dbReference>
<feature type="compositionally biased region" description="Basic residues" evidence="12">
    <location>
        <begin position="447"/>
        <end position="466"/>
    </location>
</feature>
<dbReference type="AlphaFoldDB" id="A0A9P4VU17"/>
<dbReference type="OrthoDB" id="10250002at2759"/>
<feature type="domain" description="Dyskerin-like" evidence="14">
    <location>
        <begin position="18"/>
        <end position="77"/>
    </location>
</feature>
<dbReference type="InterPro" id="IPR004802">
    <property type="entry name" value="tRNA_PsdUridine_synth_B_fam"/>
</dbReference>
<comment type="catalytic activity">
    <reaction evidence="2">
        <text>uridine in snRNA = pseudouridine in snRNA</text>
        <dbReference type="Rhea" id="RHEA:51124"/>
        <dbReference type="Rhea" id="RHEA-COMP:12891"/>
        <dbReference type="Rhea" id="RHEA-COMP:12892"/>
        <dbReference type="ChEBI" id="CHEBI:65314"/>
        <dbReference type="ChEBI" id="CHEBI:65315"/>
    </reaction>
</comment>
<dbReference type="Pfam" id="PF08068">
    <property type="entry name" value="DKCLD"/>
    <property type="match status" value="1"/>
</dbReference>
<evidence type="ECO:0000256" key="1">
    <source>
        <dbReference type="ARBA" id="ARBA00001166"/>
    </source>
</evidence>
<dbReference type="NCBIfam" id="TIGR00451">
    <property type="entry name" value="unchar_dom_2"/>
    <property type="match status" value="1"/>
</dbReference>
<evidence type="ECO:0000256" key="3">
    <source>
        <dbReference type="ARBA" id="ARBA00001896"/>
    </source>
</evidence>
<dbReference type="Gene3D" id="3.30.2350.10">
    <property type="entry name" value="Pseudouridine synthase"/>
    <property type="match status" value="1"/>
</dbReference>
<evidence type="ECO:0000313" key="15">
    <source>
        <dbReference type="EMBL" id="KAF2841512.1"/>
    </source>
</evidence>
<dbReference type="InterPro" id="IPR036974">
    <property type="entry name" value="PUA_sf"/>
</dbReference>
<name>A0A9P4VU17_9PEZI</name>
<dbReference type="CDD" id="cd21148">
    <property type="entry name" value="PUA_Cbf5"/>
    <property type="match status" value="1"/>
</dbReference>
<evidence type="ECO:0000259" key="13">
    <source>
        <dbReference type="SMART" id="SM00359"/>
    </source>
</evidence>
<dbReference type="InterPro" id="IPR002478">
    <property type="entry name" value="PUA"/>
</dbReference>
<dbReference type="GO" id="GO:1990481">
    <property type="term" value="P:mRNA pseudouridine synthesis"/>
    <property type="evidence" value="ECO:0007669"/>
    <property type="project" value="TreeGrafter"/>
</dbReference>
<comment type="catalytic activity">
    <reaction evidence="1">
        <text>a uridine in mRNA = a pseudouridine in mRNA</text>
        <dbReference type="Rhea" id="RHEA:56644"/>
        <dbReference type="Rhea" id="RHEA-COMP:14658"/>
        <dbReference type="Rhea" id="RHEA-COMP:14659"/>
        <dbReference type="ChEBI" id="CHEBI:65314"/>
        <dbReference type="ChEBI" id="CHEBI:65315"/>
    </reaction>
</comment>
<dbReference type="NCBIfam" id="TIGR00425">
    <property type="entry name" value="CBF5"/>
    <property type="match status" value="1"/>
</dbReference>
<dbReference type="Pfam" id="PF01509">
    <property type="entry name" value="TruB_N"/>
    <property type="match status" value="1"/>
</dbReference>
<evidence type="ECO:0000256" key="7">
    <source>
        <dbReference type="ARBA" id="ARBA00056777"/>
    </source>
</evidence>
<feature type="domain" description="PUA" evidence="13">
    <location>
        <begin position="269"/>
        <end position="343"/>
    </location>
</feature>
<evidence type="ECO:0000256" key="2">
    <source>
        <dbReference type="ARBA" id="ARBA00001832"/>
    </source>
</evidence>
<sequence>MATEDLIVKPSSEKPTVDESKMPALLRNFNSMEILNADHTPIEGSGSEPQNRKLSDYISYGVINLDKNSNPSSHEVVSWVKKTLRVQKTGHSGTLDPKVTGVLIVAIDRATRLVKSQQGAGKEYICVCTFHNKLPGGEAQFRRTLEILTGTLLQRPPVISAVKRVLRTRTTTICEVLEYEDQRNMAIFRVECEAGTYIRSLCVHLGILTGAGAHMEELRRTRSGVMDEYTHFMTMQDVHDAQHLYDTVKDEAYLRTVIQPLESILVGYKRLLIKDTCVNAICYGAKLMRPGLLRYDTNISEGDDIIMITCKGEAIALGFAVMGSSMIKSTNHGVIAKIRRVIMDRDTYPRRWGLGPIALKKKQMKVAGELDKYGRPNDNTPKDWMKDYKDYDVHPDLVDFEIPDQPDLPFFDPEIENLTDPDNSDHDKKKSHKRKRTDEGSDDKSEKKKSKKPKKDKKEKKARKHKVDQAATEGLEYD</sequence>
<dbReference type="SUPFAM" id="SSF55120">
    <property type="entry name" value="Pseudouridine synthase"/>
    <property type="match status" value="1"/>
</dbReference>
<evidence type="ECO:0000256" key="9">
    <source>
        <dbReference type="ARBA" id="ARBA00077661"/>
    </source>
</evidence>
<dbReference type="InterPro" id="IPR004521">
    <property type="entry name" value="Uncharacterised_CHP00451"/>
</dbReference>
<evidence type="ECO:0000256" key="10">
    <source>
        <dbReference type="ARBA" id="ARBA00081789"/>
    </source>
</evidence>
<dbReference type="PANTHER" id="PTHR23127:SF0">
    <property type="entry name" value="H_ACA RIBONUCLEOPROTEIN COMPLEX SUBUNIT DKC1"/>
    <property type="match status" value="1"/>
</dbReference>
<dbReference type="Pfam" id="PF16198">
    <property type="entry name" value="TruB_C_2"/>
    <property type="match status" value="1"/>
</dbReference>
<evidence type="ECO:0000259" key="14">
    <source>
        <dbReference type="SMART" id="SM01136"/>
    </source>
</evidence>
<dbReference type="CDD" id="cd02572">
    <property type="entry name" value="PseudoU_synth_hDyskerin"/>
    <property type="match status" value="1"/>
</dbReference>
<dbReference type="Proteomes" id="UP000799429">
    <property type="component" value="Unassembled WGS sequence"/>
</dbReference>
<evidence type="ECO:0000256" key="11">
    <source>
        <dbReference type="ARBA" id="ARBA00082909"/>
    </source>
</evidence>
<dbReference type="EMBL" id="MU006091">
    <property type="protein sequence ID" value="KAF2841512.1"/>
    <property type="molecule type" value="Genomic_DNA"/>
</dbReference>
<accession>A0A9P4VU17</accession>
<dbReference type="GO" id="GO:0031118">
    <property type="term" value="P:rRNA pseudouridine synthesis"/>
    <property type="evidence" value="ECO:0007669"/>
    <property type="project" value="TreeGrafter"/>
</dbReference>
<protein>
    <recommendedName>
        <fullName evidence="5">H/ACA ribonucleoprotein complex subunit CBF5</fullName>
    </recommendedName>
    <alternativeName>
        <fullName evidence="9">Centromere-binding factor 5</fullName>
    </alternativeName>
    <alternativeName>
        <fullName evidence="8">H/ACA ribonucleoprotein complex subunit cbf5</fullName>
    </alternativeName>
    <alternativeName>
        <fullName evidence="11">H/ACA snoRNP protein CBF5</fullName>
    </alternativeName>
    <alternativeName>
        <fullName evidence="10">Small nucleolar RNP protein CBF5</fullName>
    </alternativeName>
</protein>
<dbReference type="GO" id="GO:0031120">
    <property type="term" value="P:snRNA pseudouridine synthesis"/>
    <property type="evidence" value="ECO:0007669"/>
    <property type="project" value="TreeGrafter"/>
</dbReference>
<comment type="catalytic activity">
    <reaction evidence="3">
        <text>uridine in 5S rRNA = pseudouridine in 5S rRNA</text>
        <dbReference type="Rhea" id="RHEA:47036"/>
        <dbReference type="Rhea" id="RHEA-COMP:11730"/>
        <dbReference type="Rhea" id="RHEA-COMP:11731"/>
        <dbReference type="ChEBI" id="CHEBI:65314"/>
        <dbReference type="ChEBI" id="CHEBI:65315"/>
    </reaction>
</comment>
<dbReference type="InterPro" id="IPR032819">
    <property type="entry name" value="TruB_C"/>
</dbReference>
<dbReference type="SMART" id="SM00359">
    <property type="entry name" value="PUA"/>
    <property type="match status" value="1"/>
</dbReference>
<dbReference type="InterPro" id="IPR015947">
    <property type="entry name" value="PUA-like_sf"/>
</dbReference>
<proteinExistence type="inferred from homology"/>
<dbReference type="SMART" id="SM01136">
    <property type="entry name" value="DKCLD"/>
    <property type="match status" value="1"/>
</dbReference>
<dbReference type="GO" id="GO:0003723">
    <property type="term" value="F:RNA binding"/>
    <property type="evidence" value="ECO:0007669"/>
    <property type="project" value="InterPro"/>
</dbReference>
<reference evidence="15" key="1">
    <citation type="journal article" date="2020" name="Stud. Mycol.">
        <title>101 Dothideomycetes genomes: a test case for predicting lifestyles and emergence of pathogens.</title>
        <authorList>
            <person name="Haridas S."/>
            <person name="Albert R."/>
            <person name="Binder M."/>
            <person name="Bloem J."/>
            <person name="Labutti K."/>
            <person name="Salamov A."/>
            <person name="Andreopoulos B."/>
            <person name="Baker S."/>
            <person name="Barry K."/>
            <person name="Bills G."/>
            <person name="Bluhm B."/>
            <person name="Cannon C."/>
            <person name="Castanera R."/>
            <person name="Culley D."/>
            <person name="Daum C."/>
            <person name="Ezra D."/>
            <person name="Gonzalez J."/>
            <person name="Henrissat B."/>
            <person name="Kuo A."/>
            <person name="Liang C."/>
            <person name="Lipzen A."/>
            <person name="Lutzoni F."/>
            <person name="Magnuson J."/>
            <person name="Mondo S."/>
            <person name="Nolan M."/>
            <person name="Ohm R."/>
            <person name="Pangilinan J."/>
            <person name="Park H.-J."/>
            <person name="Ramirez L."/>
            <person name="Alfaro M."/>
            <person name="Sun H."/>
            <person name="Tritt A."/>
            <person name="Yoshinaga Y."/>
            <person name="Zwiers L.-H."/>
            <person name="Turgeon B."/>
            <person name="Goodwin S."/>
            <person name="Spatafora J."/>
            <person name="Crous P."/>
            <person name="Grigoriev I."/>
        </authorList>
    </citation>
    <scope>NUCLEOTIDE SEQUENCE</scope>
    <source>
        <strain evidence="15">CBS 101060</strain>
    </source>
</reference>
<evidence type="ECO:0000313" key="16">
    <source>
        <dbReference type="Proteomes" id="UP000799429"/>
    </source>
</evidence>
<dbReference type="PROSITE" id="PS50890">
    <property type="entry name" value="PUA"/>
    <property type="match status" value="1"/>
</dbReference>
<evidence type="ECO:0000256" key="12">
    <source>
        <dbReference type="SAM" id="MobiDB-lite"/>
    </source>
</evidence>
<comment type="caution">
    <text evidence="15">The sequence shown here is derived from an EMBL/GenBank/DDBJ whole genome shotgun (WGS) entry which is preliminary data.</text>
</comment>
<dbReference type="NCBIfam" id="NF003280">
    <property type="entry name" value="PRK04270.1"/>
    <property type="match status" value="1"/>
</dbReference>
<dbReference type="GO" id="GO:0031429">
    <property type="term" value="C:box H/ACA snoRNP complex"/>
    <property type="evidence" value="ECO:0007669"/>
    <property type="project" value="TreeGrafter"/>
</dbReference>
<keyword evidence="6" id="KW-0413">Isomerase</keyword>
<comment type="similarity">
    <text evidence="4">Belongs to the pseudouridine synthase TruB family.</text>
</comment>
<dbReference type="Gene3D" id="2.30.130.10">
    <property type="entry name" value="PUA domain"/>
    <property type="match status" value="1"/>
</dbReference>
<organism evidence="15 16">
    <name type="scientific">Patellaria atrata CBS 101060</name>
    <dbReference type="NCBI Taxonomy" id="1346257"/>
    <lineage>
        <taxon>Eukaryota</taxon>
        <taxon>Fungi</taxon>
        <taxon>Dikarya</taxon>
        <taxon>Ascomycota</taxon>
        <taxon>Pezizomycotina</taxon>
        <taxon>Dothideomycetes</taxon>
        <taxon>Dothideomycetes incertae sedis</taxon>
        <taxon>Patellariales</taxon>
        <taxon>Patellariaceae</taxon>
        <taxon>Patellaria</taxon>
    </lineage>
</organism>